<dbReference type="AlphaFoldDB" id="A0A955L3D6"/>
<organism evidence="1 2">
    <name type="scientific">Candidatus Dojkabacteria bacterium</name>
    <dbReference type="NCBI Taxonomy" id="2099670"/>
    <lineage>
        <taxon>Bacteria</taxon>
        <taxon>Candidatus Dojkabacteria</taxon>
    </lineage>
</organism>
<sequence length="98" mass="11329">MSDAKELKVKVILKCPTCDHQEIKEFVCPECESYMHVEEQLEDAEDIEEVIEDKEVVMSDGLEADDDLDDADLDDLKDFTITDEDENEEELDDPYKVL</sequence>
<proteinExistence type="predicted"/>
<protein>
    <submittedName>
        <fullName evidence="1">Uncharacterized protein</fullName>
    </submittedName>
</protein>
<reference evidence="1" key="2">
    <citation type="journal article" date="2021" name="Microbiome">
        <title>Successional dynamics and alternative stable states in a saline activated sludge microbial community over 9 years.</title>
        <authorList>
            <person name="Wang Y."/>
            <person name="Ye J."/>
            <person name="Ju F."/>
            <person name="Liu L."/>
            <person name="Boyd J.A."/>
            <person name="Deng Y."/>
            <person name="Parks D.H."/>
            <person name="Jiang X."/>
            <person name="Yin X."/>
            <person name="Woodcroft B.J."/>
            <person name="Tyson G.W."/>
            <person name="Hugenholtz P."/>
            <person name="Polz M.F."/>
            <person name="Zhang T."/>
        </authorList>
    </citation>
    <scope>NUCLEOTIDE SEQUENCE</scope>
    <source>
        <strain evidence="1">HKST-UBA10</strain>
    </source>
</reference>
<evidence type="ECO:0000313" key="2">
    <source>
        <dbReference type="Proteomes" id="UP000782843"/>
    </source>
</evidence>
<reference evidence="1" key="1">
    <citation type="submission" date="2020-04" db="EMBL/GenBank/DDBJ databases">
        <authorList>
            <person name="Zhang T."/>
        </authorList>
    </citation>
    <scope>NUCLEOTIDE SEQUENCE</scope>
    <source>
        <strain evidence="1">HKST-UBA10</strain>
    </source>
</reference>
<accession>A0A955L3D6</accession>
<name>A0A955L3D6_9BACT</name>
<dbReference type="EMBL" id="JAGQLG010000070">
    <property type="protein sequence ID" value="MCA9382142.1"/>
    <property type="molecule type" value="Genomic_DNA"/>
</dbReference>
<dbReference type="Proteomes" id="UP000782843">
    <property type="component" value="Unassembled WGS sequence"/>
</dbReference>
<comment type="caution">
    <text evidence="1">The sequence shown here is derived from an EMBL/GenBank/DDBJ whole genome shotgun (WGS) entry which is preliminary data.</text>
</comment>
<evidence type="ECO:0000313" key="1">
    <source>
        <dbReference type="EMBL" id="MCA9382142.1"/>
    </source>
</evidence>
<gene>
    <name evidence="1" type="ORF">KC660_01905</name>
</gene>